<keyword evidence="2" id="KW-1185">Reference proteome</keyword>
<name>A0A4P7CHV6_9PAST</name>
<dbReference type="EMBL" id="CP038145">
    <property type="protein sequence ID" value="QBQ64658.1"/>
    <property type="molecule type" value="Genomic_DNA"/>
</dbReference>
<accession>A0A4P7CHV6</accession>
<dbReference type="SUPFAM" id="SSF142795">
    <property type="entry name" value="CAC2185-like"/>
    <property type="match status" value="1"/>
</dbReference>
<dbReference type="InterPro" id="IPR037226">
    <property type="entry name" value="CAC2185-like_sf"/>
</dbReference>
<dbReference type="KEGG" id="aio:EXH44_10720"/>
<dbReference type="AlphaFoldDB" id="A0A4P7CHV6"/>
<evidence type="ECO:0000313" key="1">
    <source>
        <dbReference type="EMBL" id="QBQ64658.1"/>
    </source>
</evidence>
<organism evidence="1 2">
    <name type="scientific">Actinobacillus indolicus</name>
    <dbReference type="NCBI Taxonomy" id="51049"/>
    <lineage>
        <taxon>Bacteria</taxon>
        <taxon>Pseudomonadati</taxon>
        <taxon>Pseudomonadota</taxon>
        <taxon>Gammaproteobacteria</taxon>
        <taxon>Pasteurellales</taxon>
        <taxon>Pasteurellaceae</taxon>
        <taxon>Actinobacillus</taxon>
    </lineage>
</organism>
<reference evidence="1 2" key="1">
    <citation type="submission" date="2019-03" db="EMBL/GenBank/DDBJ databases">
        <authorList>
            <person name="Che Y."/>
            <person name="Zhou L."/>
        </authorList>
    </citation>
    <scope>NUCLEOTIDE SEQUENCE [LARGE SCALE GENOMIC DNA]</scope>
    <source>
        <strain evidence="1 2">AIFJ1607</strain>
    </source>
</reference>
<gene>
    <name evidence="1" type="ORF">EXH44_10720</name>
</gene>
<protein>
    <submittedName>
        <fullName evidence="1">DUF1919 domain-containing protein</fullName>
    </submittedName>
</protein>
<dbReference type="InterPro" id="IPR015037">
    <property type="entry name" value="DUF1919"/>
</dbReference>
<proteinExistence type="predicted"/>
<sequence length="205" mass="24894">MFSIIKRKVNQLFRKAINQQNKQRLTNHHFSVISSNCNGAFMLHDLGERFNSPFVNLYLTPKDFIRYLKRIEHYRHQTITFPKEIQRHYPVGLLDDITLYFMHYHSEQEAVKKWQERTARLNLDNLFVIMTDRDGCCYEDLVEFDQLPFKHKIVFTHKAYPELKSTFYIQGFEHKQQVGDLFEFSGWNGKKYYDQFDYVGWFNQR</sequence>
<evidence type="ECO:0000313" key="2">
    <source>
        <dbReference type="Proteomes" id="UP000294444"/>
    </source>
</evidence>
<dbReference type="RefSeq" id="WP_162857463.1">
    <property type="nucleotide sequence ID" value="NZ_CP038145.1"/>
</dbReference>
<dbReference type="Proteomes" id="UP000294444">
    <property type="component" value="Chromosome"/>
</dbReference>
<dbReference type="Pfam" id="PF08942">
    <property type="entry name" value="DUF1919"/>
    <property type="match status" value="1"/>
</dbReference>